<evidence type="ECO:0000256" key="3">
    <source>
        <dbReference type="SAM" id="SignalP"/>
    </source>
</evidence>
<evidence type="ECO:0000256" key="1">
    <source>
        <dbReference type="SAM" id="MobiDB-lite"/>
    </source>
</evidence>
<evidence type="ECO:0000256" key="2">
    <source>
        <dbReference type="SAM" id="Phobius"/>
    </source>
</evidence>
<proteinExistence type="predicted"/>
<sequence>MSAYLSSRIAKNITAVAVVAAALGVAGAGAAQAQTNCGGDTVIVDRPGAHPVKNAPVHHGGISLGYSAPIAPMTVGSPWEFTLSEYNGTGAGYRNVAVEPSFMGWVSVGGDRLGGMTPANTHLQALIGGVWKNVPLATGCDPAMGINSTVVDHPLAAGAHWSQKFRLTVDPGVAAQLTSFDFLDAVIADGSDQFVKPSGDNGDPIAVTRPAASSTSTSTPSASVTATHSAGASPTSSASASAKASAPATTAPATTAPVTTPASTSPATGAPQLARTGASTPTTPLAALGAGLLALGGLVVTLSLRLRRGRRG</sequence>
<keyword evidence="2" id="KW-0812">Transmembrane</keyword>
<organism evidence="4 5">
    <name type="scientific">Streptacidiphilus jeojiensis</name>
    <dbReference type="NCBI Taxonomy" id="3229225"/>
    <lineage>
        <taxon>Bacteria</taxon>
        <taxon>Bacillati</taxon>
        <taxon>Actinomycetota</taxon>
        <taxon>Actinomycetes</taxon>
        <taxon>Kitasatosporales</taxon>
        <taxon>Streptomycetaceae</taxon>
        <taxon>Streptacidiphilus</taxon>
    </lineage>
</organism>
<accession>A0ABV6XMV1</accession>
<keyword evidence="3" id="KW-0732">Signal</keyword>
<dbReference type="EMBL" id="JBEUKS010000004">
    <property type="protein sequence ID" value="MFC1439408.1"/>
    <property type="molecule type" value="Genomic_DNA"/>
</dbReference>
<dbReference type="RefSeq" id="WP_380564821.1">
    <property type="nucleotide sequence ID" value="NZ_JBEUKS010000004.1"/>
</dbReference>
<evidence type="ECO:0008006" key="6">
    <source>
        <dbReference type="Google" id="ProtNLM"/>
    </source>
</evidence>
<evidence type="ECO:0000313" key="5">
    <source>
        <dbReference type="Proteomes" id="UP001592581"/>
    </source>
</evidence>
<comment type="caution">
    <text evidence="4">The sequence shown here is derived from an EMBL/GenBank/DDBJ whole genome shotgun (WGS) entry which is preliminary data.</text>
</comment>
<feature type="compositionally biased region" description="Low complexity" evidence="1">
    <location>
        <begin position="206"/>
        <end position="279"/>
    </location>
</feature>
<protein>
    <recommendedName>
        <fullName evidence="6">Gram-positive cocci surface proteins LPxTG domain-containing protein</fullName>
    </recommendedName>
</protein>
<name>A0ABV6XMV1_9ACTN</name>
<feature type="signal peptide" evidence="3">
    <location>
        <begin position="1"/>
        <end position="33"/>
    </location>
</feature>
<dbReference type="Proteomes" id="UP001592581">
    <property type="component" value="Unassembled WGS sequence"/>
</dbReference>
<feature type="region of interest" description="Disordered" evidence="1">
    <location>
        <begin position="194"/>
        <end position="279"/>
    </location>
</feature>
<gene>
    <name evidence="4" type="ORF">ABUW04_14185</name>
</gene>
<keyword evidence="2" id="KW-1133">Transmembrane helix</keyword>
<evidence type="ECO:0000313" key="4">
    <source>
        <dbReference type="EMBL" id="MFC1439408.1"/>
    </source>
</evidence>
<keyword evidence="5" id="KW-1185">Reference proteome</keyword>
<feature type="transmembrane region" description="Helical" evidence="2">
    <location>
        <begin position="285"/>
        <end position="306"/>
    </location>
</feature>
<feature type="chain" id="PRO_5045219163" description="Gram-positive cocci surface proteins LPxTG domain-containing protein" evidence="3">
    <location>
        <begin position="34"/>
        <end position="312"/>
    </location>
</feature>
<keyword evidence="2" id="KW-0472">Membrane</keyword>
<reference evidence="4 5" key="1">
    <citation type="submission" date="2024-06" db="EMBL/GenBank/DDBJ databases">
        <authorList>
            <person name="Lee S.D."/>
        </authorList>
    </citation>
    <scope>NUCLEOTIDE SEQUENCE [LARGE SCALE GENOMIC DNA]</scope>
    <source>
        <strain evidence="4 5">N1-10</strain>
    </source>
</reference>